<dbReference type="EMBL" id="FOVR01000018">
    <property type="protein sequence ID" value="SFP00743.1"/>
    <property type="molecule type" value="Genomic_DNA"/>
</dbReference>
<dbReference type="AlphaFoldDB" id="A0A1I5LUA8"/>
<dbReference type="Proteomes" id="UP000199236">
    <property type="component" value="Unassembled WGS sequence"/>
</dbReference>
<proteinExistence type="predicted"/>
<dbReference type="Gene3D" id="3.10.20.30">
    <property type="match status" value="1"/>
</dbReference>
<reference evidence="1 2" key="1">
    <citation type="submission" date="2016-10" db="EMBL/GenBank/DDBJ databases">
        <authorList>
            <person name="de Groot N.N."/>
        </authorList>
    </citation>
    <scope>NUCLEOTIDE SEQUENCE [LARGE SCALE GENOMIC DNA]</scope>
    <source>
        <strain evidence="1 2">CGMCC 1.9157</strain>
    </source>
</reference>
<dbReference type="InterPro" id="IPR003749">
    <property type="entry name" value="ThiS/MoaD-like"/>
</dbReference>
<accession>A0A1I5LUA8</accession>
<dbReference type="SUPFAM" id="SSF54285">
    <property type="entry name" value="MoaD/ThiS"/>
    <property type="match status" value="1"/>
</dbReference>
<dbReference type="InterPro" id="IPR016155">
    <property type="entry name" value="Mopterin_synth/thiamin_S_b"/>
</dbReference>
<dbReference type="RefSeq" id="WP_090075376.1">
    <property type="nucleotide sequence ID" value="NZ_FOVR01000018.1"/>
</dbReference>
<gene>
    <name evidence="1" type="ORF">SAMN04488056_11814</name>
</gene>
<dbReference type="STRING" id="655353.SAMN04488056_11814"/>
<sequence>MNITIQCFGAFRPFGEALLISVSHGATVADLHGLFLKKLKEIDPSFDNPILIDNSRFATETTLLASSTLLEEGMQLAVIPPVSGG</sequence>
<organism evidence="1 2">
    <name type="scientific">Cohaesibacter marisflavi</name>
    <dbReference type="NCBI Taxonomy" id="655353"/>
    <lineage>
        <taxon>Bacteria</taxon>
        <taxon>Pseudomonadati</taxon>
        <taxon>Pseudomonadota</taxon>
        <taxon>Alphaproteobacteria</taxon>
        <taxon>Hyphomicrobiales</taxon>
        <taxon>Cohaesibacteraceae</taxon>
    </lineage>
</organism>
<evidence type="ECO:0000313" key="2">
    <source>
        <dbReference type="Proteomes" id="UP000199236"/>
    </source>
</evidence>
<keyword evidence="2" id="KW-1185">Reference proteome</keyword>
<evidence type="ECO:0000313" key="1">
    <source>
        <dbReference type="EMBL" id="SFP00743.1"/>
    </source>
</evidence>
<name>A0A1I5LUA8_9HYPH</name>
<dbReference type="InterPro" id="IPR012675">
    <property type="entry name" value="Beta-grasp_dom_sf"/>
</dbReference>
<protein>
    <submittedName>
        <fullName evidence="1">Molybdopterin converting factor, small subunit</fullName>
    </submittedName>
</protein>
<dbReference type="Pfam" id="PF02597">
    <property type="entry name" value="ThiS"/>
    <property type="match status" value="1"/>
</dbReference>